<dbReference type="EMBL" id="HBUE01281208">
    <property type="protein sequence ID" value="CAG6569148.1"/>
    <property type="molecule type" value="Transcribed_RNA"/>
</dbReference>
<name>A0A8D8DU02_CULPI</name>
<dbReference type="EMBL" id="HBUE01175678">
    <property type="protein sequence ID" value="CAG6517621.1"/>
    <property type="molecule type" value="Transcribed_RNA"/>
</dbReference>
<proteinExistence type="predicted"/>
<dbReference type="EMBL" id="HBUE01281207">
    <property type="protein sequence ID" value="CAG6569146.1"/>
    <property type="molecule type" value="Transcribed_RNA"/>
</dbReference>
<organism evidence="2">
    <name type="scientific">Culex pipiens</name>
    <name type="common">House mosquito</name>
    <dbReference type="NCBI Taxonomy" id="7175"/>
    <lineage>
        <taxon>Eukaryota</taxon>
        <taxon>Metazoa</taxon>
        <taxon>Ecdysozoa</taxon>
        <taxon>Arthropoda</taxon>
        <taxon>Hexapoda</taxon>
        <taxon>Insecta</taxon>
        <taxon>Pterygota</taxon>
        <taxon>Neoptera</taxon>
        <taxon>Endopterygota</taxon>
        <taxon>Diptera</taxon>
        <taxon>Nematocera</taxon>
        <taxon>Culicoidea</taxon>
        <taxon>Culicidae</taxon>
        <taxon>Culicinae</taxon>
        <taxon>Culicini</taxon>
        <taxon>Culex</taxon>
        <taxon>Culex</taxon>
    </lineage>
</organism>
<sequence>MTGVRRISTRSRSGRRSRRGRGARGGRLLCGHDLGVNDGGLLLLVLLLGQDFLLPHADGFFDDFNADVGGRGQFLDGVSHQIDAVHHGGTLADDVVPGRDRYYGVLDRGFVG</sequence>
<protein>
    <submittedName>
        <fullName evidence="2">(northern house mosquito) hypothetical protein</fullName>
    </submittedName>
</protein>
<feature type="compositionally biased region" description="Basic residues" evidence="1">
    <location>
        <begin position="7"/>
        <end position="23"/>
    </location>
</feature>
<accession>A0A8D8DU02</accession>
<evidence type="ECO:0000313" key="2">
    <source>
        <dbReference type="EMBL" id="CAG6517623.1"/>
    </source>
</evidence>
<dbReference type="AlphaFoldDB" id="A0A8D8DU02"/>
<dbReference type="EMBL" id="HBUE01175679">
    <property type="protein sequence ID" value="CAG6517623.1"/>
    <property type="molecule type" value="Transcribed_RNA"/>
</dbReference>
<reference evidence="2" key="1">
    <citation type="submission" date="2021-05" db="EMBL/GenBank/DDBJ databases">
        <authorList>
            <person name="Alioto T."/>
            <person name="Alioto T."/>
            <person name="Gomez Garrido J."/>
        </authorList>
    </citation>
    <scope>NUCLEOTIDE SEQUENCE</scope>
</reference>
<feature type="region of interest" description="Disordered" evidence="1">
    <location>
        <begin position="1"/>
        <end position="23"/>
    </location>
</feature>
<evidence type="ECO:0000256" key="1">
    <source>
        <dbReference type="SAM" id="MobiDB-lite"/>
    </source>
</evidence>